<evidence type="ECO:0000259" key="2">
    <source>
        <dbReference type="Pfam" id="PF00082"/>
    </source>
</evidence>
<comment type="caution">
    <text evidence="1">Lacks conserved residue(s) required for the propagation of feature annotation.</text>
</comment>
<feature type="domain" description="Peptidase S8/S53" evidence="2">
    <location>
        <begin position="2"/>
        <end position="186"/>
    </location>
</feature>
<organism evidence="3 4">
    <name type="scientific">Clostridium saccharobutylicum</name>
    <dbReference type="NCBI Taxonomy" id="169679"/>
    <lineage>
        <taxon>Bacteria</taxon>
        <taxon>Bacillati</taxon>
        <taxon>Bacillota</taxon>
        <taxon>Clostridia</taxon>
        <taxon>Eubacteriales</taxon>
        <taxon>Clostridiaceae</taxon>
        <taxon>Clostridium</taxon>
    </lineage>
</organism>
<evidence type="ECO:0000313" key="3">
    <source>
        <dbReference type="EMBL" id="OOM11324.1"/>
    </source>
</evidence>
<reference evidence="3 4" key="1">
    <citation type="submission" date="2016-05" db="EMBL/GenBank/DDBJ databases">
        <title>Microbial solvent formation.</title>
        <authorList>
            <person name="Poehlein A."/>
            <person name="Montoya Solano J.D."/>
            <person name="Flitsch S."/>
            <person name="Krabben P."/>
            <person name="Duerre P."/>
            <person name="Daniel R."/>
        </authorList>
    </citation>
    <scope>NUCLEOTIDE SEQUENCE [LARGE SCALE GENOMIC DNA]</scope>
    <source>
        <strain evidence="3 4">L1-8</strain>
    </source>
</reference>
<dbReference type="GO" id="GO:0004252">
    <property type="term" value="F:serine-type endopeptidase activity"/>
    <property type="evidence" value="ECO:0007669"/>
    <property type="project" value="UniProtKB-EC"/>
</dbReference>
<protein>
    <submittedName>
        <fullName evidence="3">Subtilisin NAT</fullName>
        <ecNumber evidence="3">3.4.21.62</ecNumber>
    </submittedName>
</protein>
<dbReference type="AlphaFoldDB" id="A0A1S8N4D0"/>
<dbReference type="InterPro" id="IPR000209">
    <property type="entry name" value="Peptidase_S8/S53_dom"/>
</dbReference>
<name>A0A1S8N4D0_CLOSA</name>
<keyword evidence="3" id="KW-0378">Hydrolase</keyword>
<dbReference type="RefSeq" id="WP_077865985.1">
    <property type="nucleotide sequence ID" value="NZ_LZYZ01000005.1"/>
</dbReference>
<dbReference type="Proteomes" id="UP000191154">
    <property type="component" value="Unassembled WGS sequence"/>
</dbReference>
<dbReference type="InterPro" id="IPR036852">
    <property type="entry name" value="Peptidase_S8/S53_dom_sf"/>
</dbReference>
<comment type="similarity">
    <text evidence="1">Belongs to the peptidase S8 family.</text>
</comment>
<gene>
    <name evidence="3" type="primary">aprN</name>
    <name evidence="3" type="ORF">CLOSAC_28820</name>
</gene>
<dbReference type="SUPFAM" id="SSF52743">
    <property type="entry name" value="Subtilisin-like"/>
    <property type="match status" value="1"/>
</dbReference>
<proteinExistence type="inferred from homology"/>
<dbReference type="GO" id="GO:0006508">
    <property type="term" value="P:proteolysis"/>
    <property type="evidence" value="ECO:0007669"/>
    <property type="project" value="InterPro"/>
</dbReference>
<evidence type="ECO:0000313" key="4">
    <source>
        <dbReference type="Proteomes" id="UP000191154"/>
    </source>
</evidence>
<dbReference type="EMBL" id="LZYZ01000005">
    <property type="protein sequence ID" value="OOM11324.1"/>
    <property type="molecule type" value="Genomic_DNA"/>
</dbReference>
<dbReference type="Pfam" id="PF00082">
    <property type="entry name" value="Peptidase_S8"/>
    <property type="match status" value="1"/>
</dbReference>
<dbReference type="PROSITE" id="PS51892">
    <property type="entry name" value="SUBTILASE"/>
    <property type="match status" value="1"/>
</dbReference>
<dbReference type="Gene3D" id="3.40.50.200">
    <property type="entry name" value="Peptidase S8/S53 domain"/>
    <property type="match status" value="1"/>
</dbReference>
<dbReference type="EC" id="3.4.21.62" evidence="3"/>
<accession>A0A1S8N4D0</accession>
<sequence length="491" mass="57308">MKIAIIDDGVNISDLYFEKVEQNLIIEDSLEVCERKDESNKISHGTICGAIIKKYAKEASIISIKILDEITRKGNVNKLCRAIEWCLENDIDIINLSNGSIYYGDFEKLRNVCNKAFDKGAYIIAAKNNNDMFTIPACLPNVLGVKCENKSIMNRYFNNIYKGIHMQKKAYDGIEFLVNSMHKLIKKNGDIYITQRCNSYANAYFTSCVHNVLEKYRNSNSNDKSRNEFNFIKNAVIGNRLYNREWCNILRDVSYLTYGYILDMSNNLFTNYLFFNFKYLNNYLELTKIDDKQFDLVIIFNNYSKNEVKNIQNSINIKREYIRSVVLCGNAPNKIKRFLNKNNIMFWCEKICNELEIKKENGKVNIPIIFFSGNEKNVIGTINKIENLFYSDGYYAIKVSDYNFSYLYGFNYFSKGKEYYNYLKSIENKYSPDIILSAMNYNGIKGEGDAIIKVDDNYQYEIIIEKNGVCKKIYTIDICEMYKSLLNYYSV</sequence>
<comment type="caution">
    <text evidence="3">The sequence shown here is derived from an EMBL/GenBank/DDBJ whole genome shotgun (WGS) entry which is preliminary data.</text>
</comment>
<evidence type="ECO:0000256" key="1">
    <source>
        <dbReference type="PROSITE-ProRule" id="PRU01240"/>
    </source>
</evidence>